<dbReference type="Pfam" id="PF25669">
    <property type="entry name" value="SMP_MUG190-like"/>
    <property type="match status" value="1"/>
</dbReference>
<accession>A0A316V683</accession>
<feature type="transmembrane region" description="Helical" evidence="12">
    <location>
        <begin position="145"/>
        <end position="163"/>
    </location>
</feature>
<dbReference type="PROSITE" id="PS50004">
    <property type="entry name" value="C2"/>
    <property type="match status" value="2"/>
</dbReference>
<evidence type="ECO:0000256" key="3">
    <source>
        <dbReference type="ARBA" id="ARBA00022553"/>
    </source>
</evidence>
<dbReference type="AlphaFoldDB" id="A0A316V683"/>
<sequence length="1082" mass="120117">MKSVEENDASNGGAEGGVKDETDDGFKSSGGGQEEKERIKAQMAPQKGGPAQGFSAKGERLVHDPVTGGKVKIADDTKNADTDPLRLDSRYAGGYSTNKVDAKSNHESHHVNPKPAEPTNINLQTFPDPIDDGTLKNILSNFGTLYISLGGALAVTWFFVAFGAGWWRFFLRTAILIGVGIGGASALGIASRKIEKELDNIRMHMHTQRGKDNSPPFPESVEWLNAAIAVVWKQINPEMFIPMVDQVEDIMQQSLPGIVDAVKISDVGHGTNPFRFIAFRGLADVMGDPKYPRDEWITQGKKVEPTDQEKKEMQQANKEKVEGDEDGDGVPDEDEAGDFLCYEISFSYSAEPGKKTKNDYIHLLLTFFIGNDLVRLPFNVWAQVEKISGTIRLRAQMVQSPPYIRNLTFSLMGVPNIEVSVIPMTRALPNVLDLPLISGFVKSSIAAAANEYVAPKSMTMNMAQMLSGDGIKKDTDAMGVLVVHIKYGEDLSAQDANGKSDPYVVLSFAKFGRPLYSSRIIFEDLNPNWNESAHLLVTKEDLRSDEMLSVQLWDSDKRTADDIVGRVQRRIGELIKGETLNQFHEFEDSLMGFEDADTMQGKLVWRVGFFEKAKLNRALMQKDDDKTEDGNKKTEEQSQAEKEANERKATSVDSAEETDALHCPPDPKWPCGILSVHVHHIVGLERRDVEKGVMGKEREGTQGQDVSASGETPEHLPSGYCEMIVNDDIIFKTRVKPYTNMPFYEAGTEVFIRDWTKSSVRVCVRDARMREHDPIMGIVDLKVSDLFSKSSQTSGLYSLQDGVGFGRVQCSFVFKAVKLDYPKNMLGWDTATVELLSNIELEADGEWDAKLKKQKITVTTGDDTQKLTAIDRQPSMSGDSDEPLARLPVYDRYSSQLAFTIGGGGLNPLNAKPDAVAIVSLCDLVDDEETDLEIPILAGSNLGTLLRNHIDDFTARTHKYERVGTLRVKVRVDSGLDLDHEKLAVGQTDRHRFEVYNRLEGMPKLAEQNSHAADDGVIDKQEQKSIDRAKREALHARHRGVMGYSAVRGGVWAKDGVKERMRKASYKMLGKKERDQTVKSEV</sequence>
<dbReference type="OrthoDB" id="419768at2759"/>
<keyword evidence="3" id="KW-0597">Phosphoprotein</keyword>
<dbReference type="InterPro" id="IPR037765">
    <property type="entry name" value="C2B_Tricalbin"/>
</dbReference>
<dbReference type="InterPro" id="IPR035892">
    <property type="entry name" value="C2_domain_sf"/>
</dbReference>
<keyword evidence="2" id="KW-0813">Transport</keyword>
<name>A0A316V683_9BASI</name>
<keyword evidence="9" id="KW-0446">Lipid-binding</keyword>
<dbReference type="Proteomes" id="UP000245771">
    <property type="component" value="Unassembled WGS sequence"/>
</dbReference>
<keyword evidence="10 12" id="KW-0472">Membrane</keyword>
<evidence type="ECO:0000256" key="1">
    <source>
        <dbReference type="ARBA" id="ARBA00004586"/>
    </source>
</evidence>
<keyword evidence="7 12" id="KW-1133">Transmembrane helix</keyword>
<dbReference type="CDD" id="cd21676">
    <property type="entry name" value="SMP_Mug190"/>
    <property type="match status" value="1"/>
</dbReference>
<feature type="domain" description="SMP-LTD" evidence="14">
    <location>
        <begin position="217"/>
        <end position="463"/>
    </location>
</feature>
<evidence type="ECO:0000256" key="5">
    <source>
        <dbReference type="ARBA" id="ARBA00022737"/>
    </source>
</evidence>
<dbReference type="InterPro" id="IPR057349">
    <property type="entry name" value="C2_Mug190_3rd"/>
</dbReference>
<keyword evidence="6" id="KW-0256">Endoplasmic reticulum</keyword>
<gene>
    <name evidence="15" type="ORF">FA14DRAFT_126532</name>
</gene>
<feature type="compositionally biased region" description="Acidic residues" evidence="11">
    <location>
        <begin position="322"/>
        <end position="332"/>
    </location>
</feature>
<evidence type="ECO:0000259" key="13">
    <source>
        <dbReference type="PROSITE" id="PS50004"/>
    </source>
</evidence>
<evidence type="ECO:0000313" key="15">
    <source>
        <dbReference type="EMBL" id="PWN33070.1"/>
    </source>
</evidence>
<dbReference type="Gene3D" id="2.60.40.150">
    <property type="entry name" value="C2 domain"/>
    <property type="match status" value="2"/>
</dbReference>
<keyword evidence="5" id="KW-0677">Repeat</keyword>
<dbReference type="STRING" id="1280837.A0A316V683"/>
<dbReference type="GO" id="GO:0061817">
    <property type="term" value="P:endoplasmic reticulum-plasma membrane tethering"/>
    <property type="evidence" value="ECO:0007669"/>
    <property type="project" value="InterPro"/>
</dbReference>
<keyword evidence="4 12" id="KW-0812">Transmembrane</keyword>
<feature type="compositionally biased region" description="Basic and acidic residues" evidence="11">
    <location>
        <begin position="17"/>
        <end position="26"/>
    </location>
</feature>
<dbReference type="Pfam" id="PF25331">
    <property type="entry name" value="C2_Mug190_3rd"/>
    <property type="match status" value="1"/>
</dbReference>
<proteinExistence type="predicted"/>
<evidence type="ECO:0000256" key="10">
    <source>
        <dbReference type="ARBA" id="ARBA00023136"/>
    </source>
</evidence>
<feature type="compositionally biased region" description="Basic and acidic residues" evidence="11">
    <location>
        <begin position="621"/>
        <end position="650"/>
    </location>
</feature>
<dbReference type="InterPro" id="IPR031468">
    <property type="entry name" value="SMP_LBD"/>
</dbReference>
<evidence type="ECO:0000256" key="11">
    <source>
        <dbReference type="SAM" id="MobiDB-lite"/>
    </source>
</evidence>
<feature type="compositionally biased region" description="Basic and acidic residues" evidence="11">
    <location>
        <begin position="297"/>
        <end position="321"/>
    </location>
</feature>
<dbReference type="GO" id="GO:0008289">
    <property type="term" value="F:lipid binding"/>
    <property type="evidence" value="ECO:0007669"/>
    <property type="project" value="UniProtKB-KW"/>
</dbReference>
<feature type="region of interest" description="Disordered" evidence="11">
    <location>
        <begin position="1"/>
        <end position="119"/>
    </location>
</feature>
<evidence type="ECO:0000313" key="16">
    <source>
        <dbReference type="Proteomes" id="UP000245771"/>
    </source>
</evidence>
<dbReference type="Pfam" id="PF00168">
    <property type="entry name" value="C2"/>
    <property type="match status" value="2"/>
</dbReference>
<evidence type="ECO:0000259" key="14">
    <source>
        <dbReference type="PROSITE" id="PS51847"/>
    </source>
</evidence>
<dbReference type="InParanoid" id="A0A316V683"/>
<dbReference type="GO" id="GO:0006869">
    <property type="term" value="P:lipid transport"/>
    <property type="evidence" value="ECO:0007669"/>
    <property type="project" value="UniProtKB-KW"/>
</dbReference>
<dbReference type="RefSeq" id="XP_025353372.1">
    <property type="nucleotide sequence ID" value="XM_025496754.1"/>
</dbReference>
<evidence type="ECO:0000256" key="12">
    <source>
        <dbReference type="SAM" id="Phobius"/>
    </source>
</evidence>
<dbReference type="InterPro" id="IPR000008">
    <property type="entry name" value="C2_dom"/>
</dbReference>
<dbReference type="PANTHER" id="PTHR47348">
    <property type="entry name" value="MEIOTICALLY UP-REGULATED GENE 190 PROTEIN"/>
    <property type="match status" value="1"/>
</dbReference>
<feature type="region of interest" description="Disordered" evidence="11">
    <location>
        <begin position="297"/>
        <end position="332"/>
    </location>
</feature>
<dbReference type="PROSITE" id="PS51847">
    <property type="entry name" value="SMP"/>
    <property type="match status" value="1"/>
</dbReference>
<evidence type="ECO:0000256" key="8">
    <source>
        <dbReference type="ARBA" id="ARBA00023055"/>
    </source>
</evidence>
<evidence type="ECO:0008006" key="17">
    <source>
        <dbReference type="Google" id="ProtNLM"/>
    </source>
</evidence>
<feature type="region of interest" description="Disordered" evidence="11">
    <location>
        <begin position="621"/>
        <end position="664"/>
    </location>
</feature>
<dbReference type="SUPFAM" id="SSF49562">
    <property type="entry name" value="C2 domain (Calcium/lipid-binding domain, CaLB)"/>
    <property type="match status" value="2"/>
</dbReference>
<dbReference type="CDD" id="cd04052">
    <property type="entry name" value="C2B_Tricalbin-like"/>
    <property type="match status" value="1"/>
</dbReference>
<dbReference type="EMBL" id="KZ819605">
    <property type="protein sequence ID" value="PWN33070.1"/>
    <property type="molecule type" value="Genomic_DNA"/>
</dbReference>
<evidence type="ECO:0000256" key="6">
    <source>
        <dbReference type="ARBA" id="ARBA00022824"/>
    </source>
</evidence>
<dbReference type="PANTHER" id="PTHR47348:SF3">
    <property type="entry name" value="MEIOTICALLY UP-REGULATED GENE 190 PROTEIN"/>
    <property type="match status" value="1"/>
</dbReference>
<evidence type="ECO:0000256" key="4">
    <source>
        <dbReference type="ARBA" id="ARBA00022692"/>
    </source>
</evidence>
<feature type="domain" description="C2" evidence="13">
    <location>
        <begin position="655"/>
        <end position="797"/>
    </location>
</feature>
<reference evidence="15 16" key="1">
    <citation type="journal article" date="2018" name="Mol. Biol. Evol.">
        <title>Broad Genomic Sampling Reveals a Smut Pathogenic Ancestry of the Fungal Clade Ustilaginomycotina.</title>
        <authorList>
            <person name="Kijpornyongpan T."/>
            <person name="Mondo S.J."/>
            <person name="Barry K."/>
            <person name="Sandor L."/>
            <person name="Lee J."/>
            <person name="Lipzen A."/>
            <person name="Pangilinan J."/>
            <person name="LaButti K."/>
            <person name="Hainaut M."/>
            <person name="Henrissat B."/>
            <person name="Grigoriev I.V."/>
            <person name="Spatafora J.W."/>
            <person name="Aime M.C."/>
        </authorList>
    </citation>
    <scope>NUCLEOTIDE SEQUENCE [LARGE SCALE GENOMIC DNA]</scope>
    <source>
        <strain evidence="15 16">MCA 3882</strain>
    </source>
</reference>
<feature type="domain" description="C2" evidence="13">
    <location>
        <begin position="461"/>
        <end position="584"/>
    </location>
</feature>
<keyword evidence="16" id="KW-1185">Reference proteome</keyword>
<comment type="subcellular location">
    <subcellularLocation>
        <location evidence="1">Endoplasmic reticulum membrane</location>
    </subcellularLocation>
</comment>
<evidence type="ECO:0000256" key="2">
    <source>
        <dbReference type="ARBA" id="ARBA00022448"/>
    </source>
</evidence>
<evidence type="ECO:0000256" key="9">
    <source>
        <dbReference type="ARBA" id="ARBA00023121"/>
    </source>
</evidence>
<feature type="region of interest" description="Disordered" evidence="11">
    <location>
        <begin position="692"/>
        <end position="714"/>
    </location>
</feature>
<feature type="compositionally biased region" description="Polar residues" evidence="11">
    <location>
        <begin position="701"/>
        <end position="710"/>
    </location>
</feature>
<organism evidence="15 16">
    <name type="scientific">Meira miltonrushii</name>
    <dbReference type="NCBI Taxonomy" id="1280837"/>
    <lineage>
        <taxon>Eukaryota</taxon>
        <taxon>Fungi</taxon>
        <taxon>Dikarya</taxon>
        <taxon>Basidiomycota</taxon>
        <taxon>Ustilaginomycotina</taxon>
        <taxon>Exobasidiomycetes</taxon>
        <taxon>Exobasidiales</taxon>
        <taxon>Brachybasidiaceae</taxon>
        <taxon>Meira</taxon>
    </lineage>
</organism>
<dbReference type="SMART" id="SM00239">
    <property type="entry name" value="C2"/>
    <property type="match status" value="2"/>
</dbReference>
<evidence type="ECO:0000256" key="7">
    <source>
        <dbReference type="ARBA" id="ARBA00022989"/>
    </source>
</evidence>
<keyword evidence="8" id="KW-0445">Lipid transport</keyword>
<dbReference type="GO" id="GO:0005789">
    <property type="term" value="C:endoplasmic reticulum membrane"/>
    <property type="evidence" value="ECO:0007669"/>
    <property type="project" value="UniProtKB-SubCell"/>
</dbReference>
<protein>
    <recommendedName>
        <fullName evidence="17">C2 domain-containing protein</fullName>
    </recommendedName>
</protein>
<feature type="compositionally biased region" description="Basic and acidic residues" evidence="11">
    <location>
        <begin position="72"/>
        <end position="89"/>
    </location>
</feature>
<dbReference type="GeneID" id="37018535"/>
<feature type="compositionally biased region" description="Basic and acidic residues" evidence="11">
    <location>
        <begin position="100"/>
        <end position="110"/>
    </location>
</feature>